<evidence type="ECO:0000259" key="6">
    <source>
        <dbReference type="Pfam" id="PF00884"/>
    </source>
</evidence>
<dbReference type="Pfam" id="PF00884">
    <property type="entry name" value="Sulfatase"/>
    <property type="match status" value="1"/>
</dbReference>
<evidence type="ECO:0000256" key="2">
    <source>
        <dbReference type="ARBA" id="ARBA00022723"/>
    </source>
</evidence>
<evidence type="ECO:0000313" key="8">
    <source>
        <dbReference type="Proteomes" id="UP001348817"/>
    </source>
</evidence>
<dbReference type="CDD" id="cd16025">
    <property type="entry name" value="PAS_like"/>
    <property type="match status" value="1"/>
</dbReference>
<geneLocation type="plasmid" evidence="7 8">
    <name>pFA6</name>
</geneLocation>
<dbReference type="InterPro" id="IPR000917">
    <property type="entry name" value="Sulfatase_N"/>
</dbReference>
<proteinExistence type="inferred from homology"/>
<sequence length="528" mass="59672">MFLFKRIPRLTCFLVACFFSQVARPQAKKNAPNIILILADDMGYSDLSCYGGEIPTPNIDRLAEEGVQYTRFYNGARCCPSRASILTGVYPHQAGMGLMTYGGPKKNGAYDGRLNTSCVTLAEALKVAGYYTMCSGKWHVGDEPGHWPTDRGFDNYFGLVNGASNYFNLEKAKSEKAKKHTLMLRDANHYFPPKDGFYMTDAITENAVEMISKRKGSEQPFFMYLAYTAPHWPLHAKPEDIAKFKGKYSKGWDKLRQERYGRMVKKGLVDKNWKLPEKPSSIPDWESLSPRQKAEMELKMEIYAAQVYSLDKGIGQVLDLLDKNGMSDNTLVVFLSDNGACAEGGVMGFDSFKNGVPPGGENSFMSYGEAWAWMGNTPFRLYKKNIHEGGIATPMLARWPKGIRKADRIERRYVGHIVDFMPTFLELAGGNYPETYKGHDIIPMAGKSLSRTFRRAKSERGEVLCWEHLGNKGIRSGKWKLVKVKKGKWEFFDMDKDGTETVNLMDKYPSIVSELKDKWTVWAEEVGV</sequence>
<evidence type="ECO:0000256" key="5">
    <source>
        <dbReference type="SAM" id="SignalP"/>
    </source>
</evidence>
<keyword evidence="7" id="KW-0614">Plasmid</keyword>
<keyword evidence="2" id="KW-0479">Metal-binding</keyword>
<accession>A0AAU9CUU2</accession>
<reference evidence="7 8" key="1">
    <citation type="submission" date="2021-12" db="EMBL/GenBank/DDBJ databases">
        <title>Genome sequencing of bacteria with rrn-lacking chromosome and rrn-plasmid.</title>
        <authorList>
            <person name="Anda M."/>
            <person name="Iwasaki W."/>
        </authorList>
    </citation>
    <scope>NUCLEOTIDE SEQUENCE [LARGE SCALE GENOMIC DNA]</scope>
    <source>
        <strain evidence="7 8">DSM 100852</strain>
        <plasmid evidence="7 8">pFA6</plasmid>
    </source>
</reference>
<dbReference type="EMBL" id="AP025320">
    <property type="protein sequence ID" value="BDD12826.1"/>
    <property type="molecule type" value="Genomic_DNA"/>
</dbReference>
<evidence type="ECO:0000256" key="3">
    <source>
        <dbReference type="ARBA" id="ARBA00022801"/>
    </source>
</evidence>
<dbReference type="InterPro" id="IPR050738">
    <property type="entry name" value="Sulfatase"/>
</dbReference>
<dbReference type="PROSITE" id="PS00149">
    <property type="entry name" value="SULFATASE_2"/>
    <property type="match status" value="1"/>
</dbReference>
<comment type="similarity">
    <text evidence="1">Belongs to the sulfatase family.</text>
</comment>
<dbReference type="GO" id="GO:0004065">
    <property type="term" value="F:arylsulfatase activity"/>
    <property type="evidence" value="ECO:0007669"/>
    <property type="project" value="TreeGrafter"/>
</dbReference>
<name>A0AAU9CUU2_9BACT</name>
<feature type="chain" id="PRO_5043538121" evidence="5">
    <location>
        <begin position="24"/>
        <end position="528"/>
    </location>
</feature>
<gene>
    <name evidence="7" type="primary">aslA_3</name>
    <name evidence="7" type="ORF">FUAX_52580</name>
</gene>
<evidence type="ECO:0000256" key="4">
    <source>
        <dbReference type="ARBA" id="ARBA00022837"/>
    </source>
</evidence>
<dbReference type="Gene3D" id="3.40.720.10">
    <property type="entry name" value="Alkaline Phosphatase, subunit A"/>
    <property type="match status" value="1"/>
</dbReference>
<feature type="domain" description="Sulfatase N-terminal" evidence="6">
    <location>
        <begin position="32"/>
        <end position="429"/>
    </location>
</feature>
<dbReference type="Gene3D" id="3.30.1120.10">
    <property type="match status" value="1"/>
</dbReference>
<dbReference type="GO" id="GO:0046872">
    <property type="term" value="F:metal ion binding"/>
    <property type="evidence" value="ECO:0007669"/>
    <property type="project" value="UniProtKB-KW"/>
</dbReference>
<dbReference type="PANTHER" id="PTHR42693">
    <property type="entry name" value="ARYLSULFATASE FAMILY MEMBER"/>
    <property type="match status" value="1"/>
</dbReference>
<protein>
    <submittedName>
        <fullName evidence="7">Arylsulfatase</fullName>
    </submittedName>
</protein>
<dbReference type="PANTHER" id="PTHR42693:SF53">
    <property type="entry name" value="ENDO-4-O-SULFATASE"/>
    <property type="match status" value="1"/>
</dbReference>
<keyword evidence="4" id="KW-0106">Calcium</keyword>
<keyword evidence="3" id="KW-0378">Hydrolase</keyword>
<evidence type="ECO:0000313" key="7">
    <source>
        <dbReference type="EMBL" id="BDD12826.1"/>
    </source>
</evidence>
<dbReference type="SUPFAM" id="SSF53649">
    <property type="entry name" value="Alkaline phosphatase-like"/>
    <property type="match status" value="1"/>
</dbReference>
<dbReference type="InterPro" id="IPR017850">
    <property type="entry name" value="Alkaline_phosphatase_core_sf"/>
</dbReference>
<dbReference type="FunFam" id="3.40.720.10:FF:000047">
    <property type="entry name" value="Arylsulfatase"/>
    <property type="match status" value="1"/>
</dbReference>
<dbReference type="RefSeq" id="WP_338395968.1">
    <property type="nucleotide sequence ID" value="NZ_AP025320.1"/>
</dbReference>
<evidence type="ECO:0000256" key="1">
    <source>
        <dbReference type="ARBA" id="ARBA00008779"/>
    </source>
</evidence>
<dbReference type="InterPro" id="IPR024607">
    <property type="entry name" value="Sulfatase_CS"/>
</dbReference>
<dbReference type="AlphaFoldDB" id="A0AAU9CUU2"/>
<organism evidence="7 8">
    <name type="scientific">Fulvitalea axinellae</name>
    <dbReference type="NCBI Taxonomy" id="1182444"/>
    <lineage>
        <taxon>Bacteria</taxon>
        <taxon>Pseudomonadati</taxon>
        <taxon>Bacteroidota</taxon>
        <taxon>Cytophagia</taxon>
        <taxon>Cytophagales</taxon>
        <taxon>Persicobacteraceae</taxon>
        <taxon>Fulvitalea</taxon>
    </lineage>
</organism>
<dbReference type="KEGG" id="fax:FUAX_52580"/>
<feature type="signal peptide" evidence="5">
    <location>
        <begin position="1"/>
        <end position="23"/>
    </location>
</feature>
<keyword evidence="8" id="KW-1185">Reference proteome</keyword>
<keyword evidence="5" id="KW-0732">Signal</keyword>
<dbReference type="Proteomes" id="UP001348817">
    <property type="component" value="Plasmid pFA6"/>
</dbReference>